<dbReference type="PANTHER" id="PTHR11941">
    <property type="entry name" value="ENOYL-COA HYDRATASE-RELATED"/>
    <property type="match status" value="1"/>
</dbReference>
<organism evidence="1 2">
    <name type="scientific">Paraurantiacibacter namhicola</name>
    <dbReference type="NCBI Taxonomy" id="645517"/>
    <lineage>
        <taxon>Bacteria</taxon>
        <taxon>Pseudomonadati</taxon>
        <taxon>Pseudomonadota</taxon>
        <taxon>Alphaproteobacteria</taxon>
        <taxon>Sphingomonadales</taxon>
        <taxon>Erythrobacteraceae</taxon>
        <taxon>Paraurantiacibacter</taxon>
    </lineage>
</organism>
<evidence type="ECO:0000313" key="2">
    <source>
        <dbReference type="Proteomes" id="UP000092698"/>
    </source>
</evidence>
<dbReference type="Pfam" id="PF00378">
    <property type="entry name" value="ECH_1"/>
    <property type="match status" value="1"/>
</dbReference>
<keyword evidence="2" id="KW-1185">Reference proteome</keyword>
<sequence length="315" mass="34920">MDRLTGELRDVQTGGDPVFALGQDEENLVHKSALHDAIDPGLFNMAELDCFYDDDRAALWTYMRPAERPSFTPPMLDDFNTWQRLIAKDFGPGKVPLRYLVLGSRAPGVFCFGGDLALFQKLIRDQDREGLEKYGFACVEILHRNMQTLDLPMLTIGLVQGAALGGGFEALLSFDYLVAERDATFGLPEVLFGLFPGMGAHAILTRKVGAALADRIITSNQTYTAEELYEMGLVHVLAEPGEGLEACRDFIKKSERRHPGLVGARRAARLVNPLMLDELCEIVKLWADTALQLSESDLKMMNRLTSAQRRVAEAA</sequence>
<dbReference type="OrthoDB" id="9802362at2"/>
<dbReference type="KEGG" id="anh:A6F65_01835"/>
<protein>
    <submittedName>
        <fullName evidence="1">2,3-dehydroadipyl-CoA hydratase</fullName>
        <ecNumber evidence="1">4.2.1.17</ecNumber>
    </submittedName>
</protein>
<dbReference type="NCBIfam" id="NF006452">
    <property type="entry name" value="PRK08788.1"/>
    <property type="match status" value="1"/>
</dbReference>
<reference evidence="1 2" key="1">
    <citation type="submission" date="2016-07" db="EMBL/GenBank/DDBJ databases">
        <title>Complete genome sequence of Altererythrobacter namhicola JCM 16345T, containing esterase-encoding genes.</title>
        <authorList>
            <person name="Cheng H."/>
            <person name="Wu Y.-H."/>
            <person name="Jian S.-L."/>
            <person name="Huo Y.-Y."/>
            <person name="Wang C.-S."/>
            <person name="Xu X.-W."/>
        </authorList>
    </citation>
    <scope>NUCLEOTIDE SEQUENCE [LARGE SCALE GENOMIC DNA]</scope>
    <source>
        <strain evidence="1 2">JCM 16345</strain>
    </source>
</reference>
<dbReference type="AlphaFoldDB" id="A0A1C7D9G8"/>
<dbReference type="STRING" id="645517.A6F65_01835"/>
<dbReference type="EC" id="4.2.1.17" evidence="1"/>
<dbReference type="Proteomes" id="UP000092698">
    <property type="component" value="Chromosome"/>
</dbReference>
<dbReference type="EMBL" id="CP016545">
    <property type="protein sequence ID" value="ANU08130.1"/>
    <property type="molecule type" value="Genomic_DNA"/>
</dbReference>
<dbReference type="PANTHER" id="PTHR11941:SF54">
    <property type="entry name" value="ENOYL-COA HYDRATASE, MITOCHONDRIAL"/>
    <property type="match status" value="1"/>
</dbReference>
<gene>
    <name evidence="1" type="primary">paaF</name>
    <name evidence="1" type="ORF">A6F65_01835</name>
</gene>
<proteinExistence type="predicted"/>
<dbReference type="GO" id="GO:0006635">
    <property type="term" value="P:fatty acid beta-oxidation"/>
    <property type="evidence" value="ECO:0007669"/>
    <property type="project" value="TreeGrafter"/>
</dbReference>
<accession>A0A1C7D9G8</accession>
<dbReference type="CDD" id="cd06558">
    <property type="entry name" value="crotonase-like"/>
    <property type="match status" value="1"/>
</dbReference>
<evidence type="ECO:0000313" key="1">
    <source>
        <dbReference type="EMBL" id="ANU08130.1"/>
    </source>
</evidence>
<dbReference type="InterPro" id="IPR029045">
    <property type="entry name" value="ClpP/crotonase-like_dom_sf"/>
</dbReference>
<dbReference type="Gene3D" id="6.20.390.30">
    <property type="match status" value="1"/>
</dbReference>
<dbReference type="PATRIC" id="fig|645517.4.peg.1822"/>
<dbReference type="GO" id="GO:0004300">
    <property type="term" value="F:enoyl-CoA hydratase activity"/>
    <property type="evidence" value="ECO:0007669"/>
    <property type="project" value="UniProtKB-EC"/>
</dbReference>
<dbReference type="InterPro" id="IPR001753">
    <property type="entry name" value="Enoyl-CoA_hydra/iso"/>
</dbReference>
<keyword evidence="1" id="KW-0456">Lyase</keyword>
<dbReference type="RefSeq" id="WP_067787981.1">
    <property type="nucleotide sequence ID" value="NZ_CP016545.1"/>
</dbReference>
<dbReference type="Gene3D" id="3.90.226.10">
    <property type="entry name" value="2-enoyl-CoA Hydratase, Chain A, domain 1"/>
    <property type="match status" value="1"/>
</dbReference>
<name>A0A1C7D9G8_9SPHN</name>
<dbReference type="SUPFAM" id="SSF52096">
    <property type="entry name" value="ClpP/crotonase"/>
    <property type="match status" value="1"/>
</dbReference>